<organism evidence="3 4">
    <name type="scientific">Microlunatus ginsengisoli</name>
    <dbReference type="NCBI Taxonomy" id="363863"/>
    <lineage>
        <taxon>Bacteria</taxon>
        <taxon>Bacillati</taxon>
        <taxon>Actinomycetota</taxon>
        <taxon>Actinomycetes</taxon>
        <taxon>Propionibacteriales</taxon>
        <taxon>Propionibacteriaceae</taxon>
        <taxon>Microlunatus</taxon>
    </lineage>
</organism>
<keyword evidence="2" id="KW-1133">Transmembrane helix</keyword>
<feature type="transmembrane region" description="Helical" evidence="2">
    <location>
        <begin position="118"/>
        <end position="139"/>
    </location>
</feature>
<dbReference type="RefSeq" id="WP_344804149.1">
    <property type="nucleotide sequence ID" value="NZ_BAABAB010000014.1"/>
</dbReference>
<feature type="transmembrane region" description="Helical" evidence="2">
    <location>
        <begin position="145"/>
        <end position="164"/>
    </location>
</feature>
<comment type="caution">
    <text evidence="3">The sequence shown here is derived from an EMBL/GenBank/DDBJ whole genome shotgun (WGS) entry which is preliminary data.</text>
</comment>
<sequence>MGAPREDDRAGDDRAGDDPAGDDRGRDDREAIDRAFAELVAHYHLTADRPDPLPPRTADPESPLRVEPEPPRVEPIQSWADRHPLFAGAEVPAKPEPEPDERYVPEPQPPMARPRLPILLAWAGIAFAAVVVLLAAFGIRLPSWTGWLAVGGFMGGFGVLVFHLPRSRPPGDDGAVV</sequence>
<feature type="region of interest" description="Disordered" evidence="1">
    <location>
        <begin position="1"/>
        <end position="76"/>
    </location>
</feature>
<keyword evidence="2" id="KW-0812">Transmembrane</keyword>
<reference evidence="4" key="1">
    <citation type="journal article" date="2019" name="Int. J. Syst. Evol. Microbiol.">
        <title>The Global Catalogue of Microorganisms (GCM) 10K type strain sequencing project: providing services to taxonomists for standard genome sequencing and annotation.</title>
        <authorList>
            <consortium name="The Broad Institute Genomics Platform"/>
            <consortium name="The Broad Institute Genome Sequencing Center for Infectious Disease"/>
            <person name="Wu L."/>
            <person name="Ma J."/>
        </authorList>
    </citation>
    <scope>NUCLEOTIDE SEQUENCE [LARGE SCALE GENOMIC DNA]</scope>
    <source>
        <strain evidence="4">JCM 16929</strain>
    </source>
</reference>
<proteinExistence type="predicted"/>
<evidence type="ECO:0000313" key="4">
    <source>
        <dbReference type="Proteomes" id="UP001501490"/>
    </source>
</evidence>
<evidence type="ECO:0000256" key="1">
    <source>
        <dbReference type="SAM" id="MobiDB-lite"/>
    </source>
</evidence>
<accession>A0ABP6ZS92</accession>
<feature type="compositionally biased region" description="Basic and acidic residues" evidence="1">
    <location>
        <begin position="1"/>
        <end position="36"/>
    </location>
</feature>
<protein>
    <submittedName>
        <fullName evidence="3">Uncharacterized protein</fullName>
    </submittedName>
</protein>
<evidence type="ECO:0000313" key="3">
    <source>
        <dbReference type="EMBL" id="GAA3618431.1"/>
    </source>
</evidence>
<name>A0ABP6ZS92_9ACTN</name>
<keyword evidence="2" id="KW-0472">Membrane</keyword>
<feature type="compositionally biased region" description="Basic and acidic residues" evidence="1">
    <location>
        <begin position="58"/>
        <end position="72"/>
    </location>
</feature>
<keyword evidence="4" id="KW-1185">Reference proteome</keyword>
<dbReference type="EMBL" id="BAABAB010000014">
    <property type="protein sequence ID" value="GAA3618431.1"/>
    <property type="molecule type" value="Genomic_DNA"/>
</dbReference>
<evidence type="ECO:0000256" key="2">
    <source>
        <dbReference type="SAM" id="Phobius"/>
    </source>
</evidence>
<gene>
    <name evidence="3" type="ORF">GCM10022236_20930</name>
</gene>
<dbReference type="Proteomes" id="UP001501490">
    <property type="component" value="Unassembled WGS sequence"/>
</dbReference>